<dbReference type="AlphaFoldDB" id="A0A9Q1FAH5"/>
<name>A0A9Q1FAH5_SYNKA</name>
<dbReference type="EMBL" id="JAINUF010000007">
    <property type="protein sequence ID" value="KAJ8354133.1"/>
    <property type="molecule type" value="Genomic_DNA"/>
</dbReference>
<protein>
    <submittedName>
        <fullName evidence="1">Uncharacterized protein</fullName>
    </submittedName>
</protein>
<comment type="caution">
    <text evidence="1">The sequence shown here is derived from an EMBL/GenBank/DDBJ whole genome shotgun (WGS) entry which is preliminary data.</text>
</comment>
<gene>
    <name evidence="1" type="ORF">SKAU_G00217000</name>
</gene>
<evidence type="ECO:0000313" key="1">
    <source>
        <dbReference type="EMBL" id="KAJ8354133.1"/>
    </source>
</evidence>
<evidence type="ECO:0000313" key="2">
    <source>
        <dbReference type="Proteomes" id="UP001152622"/>
    </source>
</evidence>
<keyword evidence="2" id="KW-1185">Reference proteome</keyword>
<organism evidence="1 2">
    <name type="scientific">Synaphobranchus kaupii</name>
    <name type="common">Kaup's arrowtooth eel</name>
    <dbReference type="NCBI Taxonomy" id="118154"/>
    <lineage>
        <taxon>Eukaryota</taxon>
        <taxon>Metazoa</taxon>
        <taxon>Chordata</taxon>
        <taxon>Craniata</taxon>
        <taxon>Vertebrata</taxon>
        <taxon>Euteleostomi</taxon>
        <taxon>Actinopterygii</taxon>
        <taxon>Neopterygii</taxon>
        <taxon>Teleostei</taxon>
        <taxon>Anguilliformes</taxon>
        <taxon>Synaphobranchidae</taxon>
        <taxon>Synaphobranchus</taxon>
    </lineage>
</organism>
<proteinExistence type="predicted"/>
<reference evidence="1" key="1">
    <citation type="journal article" date="2023" name="Science">
        <title>Genome structures resolve the early diversification of teleost fishes.</title>
        <authorList>
            <person name="Parey E."/>
            <person name="Louis A."/>
            <person name="Montfort J."/>
            <person name="Bouchez O."/>
            <person name="Roques C."/>
            <person name="Iampietro C."/>
            <person name="Lluch J."/>
            <person name="Castinel A."/>
            <person name="Donnadieu C."/>
            <person name="Desvignes T."/>
            <person name="Floi Bucao C."/>
            <person name="Jouanno E."/>
            <person name="Wen M."/>
            <person name="Mejri S."/>
            <person name="Dirks R."/>
            <person name="Jansen H."/>
            <person name="Henkel C."/>
            <person name="Chen W.J."/>
            <person name="Zahm M."/>
            <person name="Cabau C."/>
            <person name="Klopp C."/>
            <person name="Thompson A.W."/>
            <person name="Robinson-Rechavi M."/>
            <person name="Braasch I."/>
            <person name="Lecointre G."/>
            <person name="Bobe J."/>
            <person name="Postlethwait J.H."/>
            <person name="Berthelot C."/>
            <person name="Roest Crollius H."/>
            <person name="Guiguen Y."/>
        </authorList>
    </citation>
    <scope>NUCLEOTIDE SEQUENCE</scope>
    <source>
        <strain evidence="1">WJC10195</strain>
    </source>
</reference>
<sequence>MEGAAGVAVIKAARAWGLKSDTSLRVKGNLMRAWCGSTGELAAEREHAHVDVKLPSDSGWTLKHATSQICERCTRASLAFRSNTCH</sequence>
<accession>A0A9Q1FAH5</accession>
<dbReference type="Proteomes" id="UP001152622">
    <property type="component" value="Chromosome 7"/>
</dbReference>